<reference evidence="1" key="1">
    <citation type="journal article" date="2015" name="PeerJ">
        <title>First genomic representation of candidate bacterial phylum KSB3 points to enhanced environmental sensing as a trigger of wastewater bulking.</title>
        <authorList>
            <person name="Sekiguchi Y."/>
            <person name="Ohashi A."/>
            <person name="Parks D.H."/>
            <person name="Yamauchi T."/>
            <person name="Tyson G.W."/>
            <person name="Hugenholtz P."/>
        </authorList>
    </citation>
    <scope>NUCLEOTIDE SEQUENCE [LARGE SCALE GENOMIC DNA]</scope>
</reference>
<dbReference type="Proteomes" id="UP000030661">
    <property type="component" value="Unassembled WGS sequence"/>
</dbReference>
<dbReference type="EMBL" id="DF820470">
    <property type="protein sequence ID" value="GAK59756.1"/>
    <property type="molecule type" value="Genomic_DNA"/>
</dbReference>
<gene>
    <name evidence="1" type="ORF">U27_06741</name>
</gene>
<dbReference type="STRING" id="1499967.U27_06741"/>
<evidence type="ECO:0000313" key="1">
    <source>
        <dbReference type="EMBL" id="GAK59756.1"/>
    </source>
</evidence>
<protein>
    <submittedName>
        <fullName evidence="1">Uncharacterized protein</fullName>
    </submittedName>
</protein>
<dbReference type="HOGENOM" id="CLU_3247695_0_0_0"/>
<proteinExistence type="predicted"/>
<evidence type="ECO:0000313" key="2">
    <source>
        <dbReference type="Proteomes" id="UP000030661"/>
    </source>
</evidence>
<name>A0A081C5A1_VECG1</name>
<accession>A0A081C5A1</accession>
<organism evidence="1">
    <name type="scientific">Vecturithrix granuli</name>
    <dbReference type="NCBI Taxonomy" id="1499967"/>
    <lineage>
        <taxon>Bacteria</taxon>
        <taxon>Candidatus Moduliflexota</taxon>
        <taxon>Candidatus Vecturitrichia</taxon>
        <taxon>Candidatus Vecturitrichales</taxon>
        <taxon>Candidatus Vecturitrichaceae</taxon>
        <taxon>Candidatus Vecturithrix</taxon>
    </lineage>
</organism>
<sequence>MSGRSPGTMKMRDVPRNSSFAAVSLVRETGVSRYIFKGEILL</sequence>
<keyword evidence="2" id="KW-1185">Reference proteome</keyword>
<dbReference type="AlphaFoldDB" id="A0A081C5A1"/>